<dbReference type="EMBL" id="JALJAT010000002">
    <property type="protein sequence ID" value="KAK4472639.1"/>
    <property type="molecule type" value="Genomic_DNA"/>
</dbReference>
<reference evidence="4" key="2">
    <citation type="journal article" date="2023" name="Infect Dis Poverty">
        <title>Chromosome-scale genome of the human blood fluke Schistosoma mekongi and its implications for public health.</title>
        <authorList>
            <person name="Zhou M."/>
            <person name="Xu L."/>
            <person name="Xu D."/>
            <person name="Chen W."/>
            <person name="Khan J."/>
            <person name="Hu Y."/>
            <person name="Huang H."/>
            <person name="Wei H."/>
            <person name="Zhang Y."/>
            <person name="Chusongsang P."/>
            <person name="Tanasarnprasert K."/>
            <person name="Hu X."/>
            <person name="Limpanont Y."/>
            <person name="Lv Z."/>
        </authorList>
    </citation>
    <scope>NUCLEOTIDE SEQUENCE</scope>
    <source>
        <strain evidence="4">LV_2022a</strain>
    </source>
</reference>
<reference evidence="4" key="1">
    <citation type="submission" date="2022-04" db="EMBL/GenBank/DDBJ databases">
        <authorList>
            <person name="Xu L."/>
            <person name="Lv Z."/>
        </authorList>
    </citation>
    <scope>NUCLEOTIDE SEQUENCE</scope>
    <source>
        <strain evidence="4">LV_2022a</strain>
    </source>
</reference>
<sequence length="413" mass="47138">MNNQYNYQADDRMRQQQAKVQEVAFFYVVGIMKDNVNLVLERETHFAEIDTRAAVDFSLTISSPVIRRILMCLPIFLIIRMKLKKLLKLSVEKKQHNEAEENAEKYGDMLCVGNANAIDGNIEEAEEDKHGYEIEVGEEENVEADIVDNYAHEVGEEVKVKKGGECGVYVAIYESEYDEDGDGEGLEEEDRMGDERESGVCVDIDDSNDDGECHAVVAEVTDLGVEEDEESVEAVKRDLYVVARDDDDCNENGDDEDDCDDNDNDKSDSGVNGCIENNDIIGVNTNHNNRNSDKNSSNDNICNRNNNYYNNTFDYNSSDPGNRIHPHNFIYSNDYMNENLKDRYMNVANEGLNMNDVDEFIKKAGILLLFILCIYYIYSLADLILQIMNDQSYGIDDSMRMDVSRKLDFYLNY</sequence>
<dbReference type="AlphaFoldDB" id="A0AAE1ZFP0"/>
<comment type="caution">
    <text evidence="4">The sequence shown here is derived from an EMBL/GenBank/DDBJ whole genome shotgun (WGS) entry which is preliminary data.</text>
</comment>
<gene>
    <name evidence="4" type="ORF">MN116_003873</name>
</gene>
<feature type="compositionally biased region" description="Low complexity" evidence="2">
    <location>
        <begin position="284"/>
        <end position="301"/>
    </location>
</feature>
<feature type="region of interest" description="Disordered" evidence="2">
    <location>
        <begin position="246"/>
        <end position="275"/>
    </location>
</feature>
<evidence type="ECO:0000256" key="2">
    <source>
        <dbReference type="SAM" id="MobiDB-lite"/>
    </source>
</evidence>
<name>A0AAE1ZFP0_SCHME</name>
<keyword evidence="3" id="KW-0472">Membrane</keyword>
<evidence type="ECO:0000256" key="1">
    <source>
        <dbReference type="SAM" id="Coils"/>
    </source>
</evidence>
<feature type="region of interest" description="Disordered" evidence="2">
    <location>
        <begin position="178"/>
        <end position="208"/>
    </location>
</feature>
<keyword evidence="3" id="KW-1133">Transmembrane helix</keyword>
<feature type="compositionally biased region" description="Acidic residues" evidence="2">
    <location>
        <begin position="178"/>
        <end position="192"/>
    </location>
</feature>
<proteinExistence type="predicted"/>
<feature type="coiled-coil region" evidence="1">
    <location>
        <begin position="115"/>
        <end position="142"/>
    </location>
</feature>
<evidence type="ECO:0000313" key="4">
    <source>
        <dbReference type="EMBL" id="KAK4472639.1"/>
    </source>
</evidence>
<keyword evidence="3" id="KW-0812">Transmembrane</keyword>
<keyword evidence="1" id="KW-0175">Coiled coil</keyword>
<evidence type="ECO:0000256" key="3">
    <source>
        <dbReference type="SAM" id="Phobius"/>
    </source>
</evidence>
<keyword evidence="5" id="KW-1185">Reference proteome</keyword>
<accession>A0AAE1ZFP0</accession>
<organism evidence="4 5">
    <name type="scientific">Schistosoma mekongi</name>
    <name type="common">Parasitic worm</name>
    <dbReference type="NCBI Taxonomy" id="38744"/>
    <lineage>
        <taxon>Eukaryota</taxon>
        <taxon>Metazoa</taxon>
        <taxon>Spiralia</taxon>
        <taxon>Lophotrochozoa</taxon>
        <taxon>Platyhelminthes</taxon>
        <taxon>Trematoda</taxon>
        <taxon>Digenea</taxon>
        <taxon>Strigeidida</taxon>
        <taxon>Schistosomatoidea</taxon>
        <taxon>Schistosomatidae</taxon>
        <taxon>Schistosoma</taxon>
    </lineage>
</organism>
<feature type="transmembrane region" description="Helical" evidence="3">
    <location>
        <begin position="364"/>
        <end position="388"/>
    </location>
</feature>
<feature type="compositionally biased region" description="Acidic residues" evidence="2">
    <location>
        <begin position="246"/>
        <end position="263"/>
    </location>
</feature>
<dbReference type="Proteomes" id="UP001292079">
    <property type="component" value="Unassembled WGS sequence"/>
</dbReference>
<protein>
    <submittedName>
        <fullName evidence="4">Uncharacterized protein</fullName>
    </submittedName>
</protein>
<feature type="region of interest" description="Disordered" evidence="2">
    <location>
        <begin position="282"/>
        <end position="301"/>
    </location>
</feature>
<evidence type="ECO:0000313" key="5">
    <source>
        <dbReference type="Proteomes" id="UP001292079"/>
    </source>
</evidence>